<feature type="compositionally biased region" description="Polar residues" evidence="1">
    <location>
        <begin position="1"/>
        <end position="11"/>
    </location>
</feature>
<evidence type="ECO:0000256" key="1">
    <source>
        <dbReference type="SAM" id="MobiDB-lite"/>
    </source>
</evidence>
<gene>
    <name evidence="2" type="ORF">DFP72DRAFT_925965</name>
</gene>
<protein>
    <submittedName>
        <fullName evidence="2">Uncharacterized protein</fullName>
    </submittedName>
</protein>
<comment type="caution">
    <text evidence="2">The sequence shown here is derived from an EMBL/GenBank/DDBJ whole genome shotgun (WGS) entry which is preliminary data.</text>
</comment>
<feature type="region of interest" description="Disordered" evidence="1">
    <location>
        <begin position="1"/>
        <end position="26"/>
    </location>
</feature>
<reference evidence="2 3" key="1">
    <citation type="submission" date="2020-07" db="EMBL/GenBank/DDBJ databases">
        <title>Comparative genomics of pyrophilous fungi reveals a link between fire events and developmental genes.</title>
        <authorList>
            <consortium name="DOE Joint Genome Institute"/>
            <person name="Steindorff A.S."/>
            <person name="Carver A."/>
            <person name="Calhoun S."/>
            <person name="Stillman K."/>
            <person name="Liu H."/>
            <person name="Lipzen A."/>
            <person name="Pangilinan J."/>
            <person name="Labutti K."/>
            <person name="Bruns T.D."/>
            <person name="Grigoriev I.V."/>
        </authorList>
    </citation>
    <scope>NUCLEOTIDE SEQUENCE [LARGE SCALE GENOMIC DNA]</scope>
    <source>
        <strain evidence="2 3">CBS 144469</strain>
    </source>
</reference>
<feature type="region of interest" description="Disordered" evidence="1">
    <location>
        <begin position="90"/>
        <end position="188"/>
    </location>
</feature>
<dbReference type="EMBL" id="JACGCI010000105">
    <property type="protein sequence ID" value="KAF6745544.1"/>
    <property type="molecule type" value="Genomic_DNA"/>
</dbReference>
<proteinExistence type="predicted"/>
<dbReference type="OrthoDB" id="3257643at2759"/>
<name>A0A8H6HET9_9AGAR</name>
<dbReference type="Proteomes" id="UP000521943">
    <property type="component" value="Unassembled WGS sequence"/>
</dbReference>
<evidence type="ECO:0000313" key="3">
    <source>
        <dbReference type="Proteomes" id="UP000521943"/>
    </source>
</evidence>
<sequence length="209" mass="22939">MSTASGHTASSVERPERSRNAKAQAGIVQRERLTLNRYLEQTVTKLQAALGYSPEQVSALPPSSITIRELQQDNMRLQKEIEDLRRALADAGGGQPTGEPRSPLSHHYGNIPSHNGSQNAAPNSMFNLHGPAFQMPNTPSGSSATSSPPFSPIQMQANVSTTHYGSSVKVEDDSYSSSNQHSSSMHYSYSNQPHDMDWHYSSERAHLHR</sequence>
<feature type="compositionally biased region" description="Polar residues" evidence="1">
    <location>
        <begin position="112"/>
        <end position="126"/>
    </location>
</feature>
<feature type="compositionally biased region" description="Low complexity" evidence="1">
    <location>
        <begin position="175"/>
        <end position="188"/>
    </location>
</feature>
<evidence type="ECO:0000313" key="2">
    <source>
        <dbReference type="EMBL" id="KAF6745544.1"/>
    </source>
</evidence>
<feature type="compositionally biased region" description="Polar residues" evidence="1">
    <location>
        <begin position="153"/>
        <end position="165"/>
    </location>
</feature>
<organism evidence="2 3">
    <name type="scientific">Ephemerocybe angulata</name>
    <dbReference type="NCBI Taxonomy" id="980116"/>
    <lineage>
        <taxon>Eukaryota</taxon>
        <taxon>Fungi</taxon>
        <taxon>Dikarya</taxon>
        <taxon>Basidiomycota</taxon>
        <taxon>Agaricomycotina</taxon>
        <taxon>Agaricomycetes</taxon>
        <taxon>Agaricomycetidae</taxon>
        <taxon>Agaricales</taxon>
        <taxon>Agaricineae</taxon>
        <taxon>Psathyrellaceae</taxon>
        <taxon>Ephemerocybe</taxon>
    </lineage>
</organism>
<accession>A0A8H6HET9</accession>
<dbReference type="AlphaFoldDB" id="A0A8H6HET9"/>
<keyword evidence="3" id="KW-1185">Reference proteome</keyword>
<feature type="compositionally biased region" description="Low complexity" evidence="1">
    <location>
        <begin position="136"/>
        <end position="148"/>
    </location>
</feature>